<proteinExistence type="predicted"/>
<protein>
    <submittedName>
        <fullName evidence="1">Uncharacterized protein</fullName>
    </submittedName>
</protein>
<dbReference type="OrthoDB" id="212426at2"/>
<reference evidence="1 2" key="1">
    <citation type="submission" date="2020-03" db="EMBL/GenBank/DDBJ databases">
        <authorList>
            <consortium name="Genoscope - CEA"/>
            <person name="William W."/>
        </authorList>
    </citation>
    <scope>NUCLEOTIDE SEQUENCE [LARGE SCALE GENOMIC DNA]</scope>
    <source>
        <strain evidence="2">DSM 16959</strain>
    </source>
</reference>
<organism evidence="1 2">
    <name type="scientific">Denitratisoma oestradiolicum</name>
    <dbReference type="NCBI Taxonomy" id="311182"/>
    <lineage>
        <taxon>Bacteria</taxon>
        <taxon>Pseudomonadati</taxon>
        <taxon>Pseudomonadota</taxon>
        <taxon>Betaproteobacteria</taxon>
        <taxon>Nitrosomonadales</taxon>
        <taxon>Sterolibacteriaceae</taxon>
        <taxon>Denitratisoma</taxon>
    </lineage>
</organism>
<dbReference type="InterPro" id="IPR015005">
    <property type="entry name" value="DUF1854"/>
</dbReference>
<evidence type="ECO:0000313" key="1">
    <source>
        <dbReference type="EMBL" id="CAB1367759.1"/>
    </source>
</evidence>
<keyword evidence="2" id="KW-1185">Reference proteome</keyword>
<gene>
    <name evidence="1" type="ORF">DENOEST_0594</name>
</gene>
<accession>A0A6S6XY18</accession>
<dbReference type="KEGG" id="doe:DENOEST_0594"/>
<dbReference type="Proteomes" id="UP000515733">
    <property type="component" value="Chromosome"/>
</dbReference>
<name>A0A6S6XY18_9PROT</name>
<dbReference type="AlphaFoldDB" id="A0A6S6XY18"/>
<sequence length="154" mass="17347">MPEFQLSRNAFGRLVFTGADGETHSGVVPVRAFPIAAPDEGLALVNGEGHEVAWIERLADLPDAQRNLLEEELAGREFMPEIRRLRSVSSFATPSTWQVETHRGDTSFVLKGEEDIRRLGHHTLLIADSHGIPFLIRDLQSLDRHSRKLLDRFL</sequence>
<dbReference type="EMBL" id="LR778301">
    <property type="protein sequence ID" value="CAB1367759.1"/>
    <property type="molecule type" value="Genomic_DNA"/>
</dbReference>
<evidence type="ECO:0000313" key="2">
    <source>
        <dbReference type="Proteomes" id="UP000515733"/>
    </source>
</evidence>
<dbReference type="Pfam" id="PF08909">
    <property type="entry name" value="DUF1854"/>
    <property type="match status" value="1"/>
</dbReference>
<dbReference type="RefSeq" id="WP_145769899.1">
    <property type="nucleotide sequence ID" value="NZ_LR778301.1"/>
</dbReference>